<evidence type="ECO:0000259" key="2">
    <source>
        <dbReference type="Pfam" id="PF00144"/>
    </source>
</evidence>
<dbReference type="GO" id="GO:0016787">
    <property type="term" value="F:hydrolase activity"/>
    <property type="evidence" value="ECO:0007669"/>
    <property type="project" value="UniProtKB-KW"/>
</dbReference>
<dbReference type="Gene3D" id="3.40.710.10">
    <property type="entry name" value="DD-peptidase/beta-lactamase superfamily"/>
    <property type="match status" value="1"/>
</dbReference>
<evidence type="ECO:0000313" key="4">
    <source>
        <dbReference type="Proteomes" id="UP000295606"/>
    </source>
</evidence>
<organism evidence="3 4">
    <name type="scientific">Paraburkholderia guartelaensis</name>
    <dbReference type="NCBI Taxonomy" id="2546446"/>
    <lineage>
        <taxon>Bacteria</taxon>
        <taxon>Pseudomonadati</taxon>
        <taxon>Pseudomonadota</taxon>
        <taxon>Betaproteobacteria</taxon>
        <taxon>Burkholderiales</taxon>
        <taxon>Burkholderiaceae</taxon>
        <taxon>Paraburkholderia</taxon>
    </lineage>
</organism>
<dbReference type="InterPro" id="IPR012338">
    <property type="entry name" value="Beta-lactam/transpept-like"/>
</dbReference>
<keyword evidence="1 3" id="KW-0378">Hydrolase</keyword>
<accession>A0A4R5LCM0</accession>
<dbReference type="Proteomes" id="UP000295606">
    <property type="component" value="Unassembled WGS sequence"/>
</dbReference>
<dbReference type="RefSeq" id="WP_133185057.1">
    <property type="nucleotide sequence ID" value="NZ_SMOD01000018.1"/>
</dbReference>
<evidence type="ECO:0000313" key="3">
    <source>
        <dbReference type="EMBL" id="TDG05816.1"/>
    </source>
</evidence>
<dbReference type="SUPFAM" id="SSF56601">
    <property type="entry name" value="beta-lactamase/transpeptidase-like"/>
    <property type="match status" value="1"/>
</dbReference>
<dbReference type="Pfam" id="PF00144">
    <property type="entry name" value="Beta-lactamase"/>
    <property type="match status" value="1"/>
</dbReference>
<dbReference type="PANTHER" id="PTHR43283:SF11">
    <property type="entry name" value="BETA-LACTAMASE-RELATED DOMAIN-CONTAINING PROTEIN"/>
    <property type="match status" value="1"/>
</dbReference>
<name>A0A4R5LCM0_9BURK</name>
<gene>
    <name evidence="3" type="ORF">E1N52_23100</name>
</gene>
<sequence length="364" mass="40261">MQHDLPQEVQDAIQFSVDHESAWDRNADGNFGVHVNDPPPWNRLLGPIHDRGPVSGAVAVNGRPLAQWGAPDRPDLTFSIAKTYLALLAGVAHDRGLLPDPDEPVHVRVPGIGFDDAHNAQVTWTHLLQQTSEWQGTCFGLSDQADHYRAVTFGEPPDGKKGDLRPLRAPGTYWEYNDVRINQLSLALLRLFGRSLPEVFRETIMRPVGATENWQWVGYDDAWIDQGGRRVQSVPGGSHWGGGMSVSANDQLKVAQMLLDDGVASGRRVLSSEWIARMRTPCALAPFYGSLVWLNTGRRMFPSVPESSWFGVGAGSSFMWIEPERKIALIVRWIDSQFADAFFGKMLHAVDAVCTRQGTSTLAS</sequence>
<feature type="domain" description="Beta-lactamase-related" evidence="2">
    <location>
        <begin position="57"/>
        <end position="331"/>
    </location>
</feature>
<evidence type="ECO:0000256" key="1">
    <source>
        <dbReference type="ARBA" id="ARBA00022801"/>
    </source>
</evidence>
<dbReference type="InterPro" id="IPR001466">
    <property type="entry name" value="Beta-lactam-related"/>
</dbReference>
<dbReference type="OrthoDB" id="8582986at2"/>
<dbReference type="AlphaFoldDB" id="A0A4R5LCM0"/>
<protein>
    <submittedName>
        <fullName evidence="3">Class C beta-lactamase-related serine hydrolase</fullName>
    </submittedName>
</protein>
<dbReference type="InterPro" id="IPR050789">
    <property type="entry name" value="Diverse_Enzym_Activities"/>
</dbReference>
<reference evidence="3 4" key="1">
    <citation type="submission" date="2019-03" db="EMBL/GenBank/DDBJ databases">
        <title>Paraburkholderia sp. isolated from native Mimosa gymnas in Guartela State Park, Brazil.</title>
        <authorList>
            <person name="Paulitsch F."/>
            <person name="Hungria M."/>
            <person name="Delamuta J.R.M."/>
            <person name="Ribeiro R.A."/>
            <person name="Dall'Agnol R."/>
            <person name="Silva J.S.B."/>
        </authorList>
    </citation>
    <scope>NUCLEOTIDE SEQUENCE [LARGE SCALE GENOMIC DNA]</scope>
    <source>
        <strain evidence="3 4">CNPSo 3008</strain>
    </source>
</reference>
<dbReference type="PANTHER" id="PTHR43283">
    <property type="entry name" value="BETA-LACTAMASE-RELATED"/>
    <property type="match status" value="1"/>
</dbReference>
<dbReference type="EMBL" id="SMOD01000018">
    <property type="protein sequence ID" value="TDG05816.1"/>
    <property type="molecule type" value="Genomic_DNA"/>
</dbReference>
<comment type="caution">
    <text evidence="3">The sequence shown here is derived from an EMBL/GenBank/DDBJ whole genome shotgun (WGS) entry which is preliminary data.</text>
</comment>
<proteinExistence type="predicted"/>